<dbReference type="InterPro" id="IPR025713">
    <property type="entry name" value="MotB-like_N_dom"/>
</dbReference>
<dbReference type="AlphaFoldDB" id="A0A7V7PPG6"/>
<dbReference type="PROSITE" id="PS51123">
    <property type="entry name" value="OMPA_2"/>
    <property type="match status" value="1"/>
</dbReference>
<name>A0A7V7PPG6_9HYPH</name>
<dbReference type="Pfam" id="PF00691">
    <property type="entry name" value="OmpA"/>
    <property type="match status" value="1"/>
</dbReference>
<feature type="region of interest" description="Disordered" evidence="8">
    <location>
        <begin position="86"/>
        <end position="126"/>
    </location>
</feature>
<evidence type="ECO:0000256" key="6">
    <source>
        <dbReference type="ARBA" id="ARBA00023136"/>
    </source>
</evidence>
<organism evidence="10 11">
    <name type="scientific">Plantimonas leprariae</name>
    <dbReference type="NCBI Taxonomy" id="2615207"/>
    <lineage>
        <taxon>Bacteria</taxon>
        <taxon>Pseudomonadati</taxon>
        <taxon>Pseudomonadota</taxon>
        <taxon>Alphaproteobacteria</taxon>
        <taxon>Hyphomicrobiales</taxon>
        <taxon>Aurantimonadaceae</taxon>
        <taxon>Plantimonas</taxon>
    </lineage>
</organism>
<evidence type="ECO:0000256" key="2">
    <source>
        <dbReference type="ARBA" id="ARBA00008914"/>
    </source>
</evidence>
<evidence type="ECO:0000259" key="9">
    <source>
        <dbReference type="PROSITE" id="PS51123"/>
    </source>
</evidence>
<dbReference type="CDD" id="cd07185">
    <property type="entry name" value="OmpA_C-like"/>
    <property type="match status" value="1"/>
</dbReference>
<dbReference type="InterPro" id="IPR050330">
    <property type="entry name" value="Bact_OuterMem_StrucFunc"/>
</dbReference>
<accession>A0A7V7PPG6</accession>
<feature type="region of interest" description="Disordered" evidence="8">
    <location>
        <begin position="149"/>
        <end position="172"/>
    </location>
</feature>
<keyword evidence="5" id="KW-1133">Transmembrane helix</keyword>
<evidence type="ECO:0000256" key="7">
    <source>
        <dbReference type="PROSITE-ProRule" id="PRU00473"/>
    </source>
</evidence>
<dbReference type="Proteomes" id="UP000432089">
    <property type="component" value="Unassembled WGS sequence"/>
</dbReference>
<evidence type="ECO:0000256" key="8">
    <source>
        <dbReference type="SAM" id="MobiDB-lite"/>
    </source>
</evidence>
<dbReference type="EMBL" id="VZDO01000008">
    <property type="protein sequence ID" value="KAB0679901.1"/>
    <property type="molecule type" value="Genomic_DNA"/>
</dbReference>
<dbReference type="InterPro" id="IPR006665">
    <property type="entry name" value="OmpA-like"/>
</dbReference>
<evidence type="ECO:0000313" key="11">
    <source>
        <dbReference type="Proteomes" id="UP000432089"/>
    </source>
</evidence>
<comment type="similarity">
    <text evidence="2">Belongs to the MotB family.</text>
</comment>
<keyword evidence="3" id="KW-1003">Cell membrane</keyword>
<evidence type="ECO:0000256" key="5">
    <source>
        <dbReference type="ARBA" id="ARBA00022989"/>
    </source>
</evidence>
<evidence type="ECO:0000256" key="3">
    <source>
        <dbReference type="ARBA" id="ARBA00022475"/>
    </source>
</evidence>
<dbReference type="GO" id="GO:0005886">
    <property type="term" value="C:plasma membrane"/>
    <property type="evidence" value="ECO:0007669"/>
    <property type="project" value="UniProtKB-SubCell"/>
</dbReference>
<evidence type="ECO:0000256" key="1">
    <source>
        <dbReference type="ARBA" id="ARBA00004162"/>
    </source>
</evidence>
<dbReference type="PANTHER" id="PTHR30329">
    <property type="entry name" value="STATOR ELEMENT OF FLAGELLAR MOTOR COMPLEX"/>
    <property type="match status" value="1"/>
</dbReference>
<dbReference type="Pfam" id="PF13677">
    <property type="entry name" value="MotB_plug"/>
    <property type="match status" value="1"/>
</dbReference>
<keyword evidence="11" id="KW-1185">Reference proteome</keyword>
<dbReference type="SUPFAM" id="SSF103088">
    <property type="entry name" value="OmpA-like"/>
    <property type="match status" value="1"/>
</dbReference>
<keyword evidence="4" id="KW-0812">Transmembrane</keyword>
<comment type="caution">
    <text evidence="10">The sequence shown here is derived from an EMBL/GenBank/DDBJ whole genome shotgun (WGS) entry which is preliminary data.</text>
</comment>
<proteinExistence type="inferred from homology"/>
<reference evidence="10 11" key="1">
    <citation type="submission" date="2019-09" db="EMBL/GenBank/DDBJ databases">
        <title>YIM 132180 draft genome.</title>
        <authorList>
            <person name="Zhang K."/>
        </authorList>
    </citation>
    <scope>NUCLEOTIDE SEQUENCE [LARGE SCALE GENOMIC DNA]</scope>
    <source>
        <strain evidence="10 11">YIM 132180</strain>
    </source>
</reference>
<dbReference type="Gene3D" id="3.30.1330.60">
    <property type="entry name" value="OmpA-like domain"/>
    <property type="match status" value="1"/>
</dbReference>
<comment type="subcellular location">
    <subcellularLocation>
        <location evidence="1">Cell membrane</location>
        <topology evidence="1">Single-pass membrane protein</topology>
    </subcellularLocation>
</comment>
<dbReference type="PANTHER" id="PTHR30329:SF21">
    <property type="entry name" value="LIPOPROTEIN YIAD-RELATED"/>
    <property type="match status" value="1"/>
</dbReference>
<gene>
    <name evidence="10" type="ORF">F6X38_11800</name>
</gene>
<keyword evidence="6 7" id="KW-0472">Membrane</keyword>
<sequence length="387" mass="39842">MAFGAGGGALVSSTANVEHVPASQIIIVKRNYDADEGHHGGAWKIAFADFMTAMMAFFLVMWLTNASDDATKKKVAQYFNPIQLNSTSPANAGLQDKAENVGSGPEKGQGKAEAGESNENKPVSGTALGGEEQALFRDPYAVLAEIAAEGGNGPKQGDTGVPNGSGLPGLNGGEAYRDPFDPTSWQLEPNAVAKAADGTPLPPAELAPKEMASLPKTEVTTPAGDKASPANPAEAAAAKLGEEISKAANAASPGAASGIEVKAGNGSVTISLADNIAGGMFEIGSAKPTAEALALVESIGKILAGKPGSISIRGHTDARPYRGAEYDNWRLSAARAQFVYYMLVRGGMDEKRVSGIEGVADRDPKIPSDPEAAANRRIEIFLKEPAA</sequence>
<evidence type="ECO:0000256" key="4">
    <source>
        <dbReference type="ARBA" id="ARBA00022692"/>
    </source>
</evidence>
<feature type="region of interest" description="Disordered" evidence="8">
    <location>
        <begin position="215"/>
        <end position="235"/>
    </location>
</feature>
<dbReference type="InterPro" id="IPR036737">
    <property type="entry name" value="OmpA-like_sf"/>
</dbReference>
<feature type="domain" description="OmpA-like" evidence="9">
    <location>
        <begin position="268"/>
        <end position="386"/>
    </location>
</feature>
<evidence type="ECO:0000313" key="10">
    <source>
        <dbReference type="EMBL" id="KAB0679901.1"/>
    </source>
</evidence>
<protein>
    <submittedName>
        <fullName evidence="10">OmpA family protein</fullName>
    </submittedName>
</protein>